<dbReference type="Proteomes" id="UP001154420">
    <property type="component" value="Unassembled WGS sequence"/>
</dbReference>
<evidence type="ECO:0000256" key="1">
    <source>
        <dbReference type="ARBA" id="ARBA00005695"/>
    </source>
</evidence>
<dbReference type="EMBL" id="QZDT01000012">
    <property type="protein sequence ID" value="NBJ92804.1"/>
    <property type="molecule type" value="Genomic_DNA"/>
</dbReference>
<dbReference type="Gene3D" id="3.10.105.10">
    <property type="entry name" value="Dipeptide-binding Protein, Domain 3"/>
    <property type="match status" value="1"/>
</dbReference>
<dbReference type="GO" id="GO:0015833">
    <property type="term" value="P:peptide transport"/>
    <property type="evidence" value="ECO:0007669"/>
    <property type="project" value="TreeGrafter"/>
</dbReference>
<feature type="compositionally biased region" description="Low complexity" evidence="4">
    <location>
        <begin position="48"/>
        <end position="61"/>
    </location>
</feature>
<reference evidence="7" key="1">
    <citation type="submission" date="2018-09" db="EMBL/GenBank/DDBJ databases">
        <title>Murine metabolic-syndrome-specific gut microbial biobank.</title>
        <authorList>
            <person name="Liu C."/>
        </authorList>
    </citation>
    <scope>NUCLEOTIDE SEQUENCE</scope>
    <source>
        <strain evidence="7">D42-62</strain>
    </source>
</reference>
<dbReference type="InterPro" id="IPR030678">
    <property type="entry name" value="Peptide/Ni-bd"/>
</dbReference>
<dbReference type="AlphaFoldDB" id="A0A9X5BFL5"/>
<feature type="signal peptide" evidence="5">
    <location>
        <begin position="1"/>
        <end position="15"/>
    </location>
</feature>
<dbReference type="InterPro" id="IPR000914">
    <property type="entry name" value="SBP_5_dom"/>
</dbReference>
<dbReference type="GO" id="GO:1904680">
    <property type="term" value="F:peptide transmembrane transporter activity"/>
    <property type="evidence" value="ECO:0007669"/>
    <property type="project" value="TreeGrafter"/>
</dbReference>
<dbReference type="PIRSF" id="PIRSF002741">
    <property type="entry name" value="MppA"/>
    <property type="match status" value="1"/>
</dbReference>
<evidence type="ECO:0000256" key="4">
    <source>
        <dbReference type="SAM" id="MobiDB-lite"/>
    </source>
</evidence>
<evidence type="ECO:0000313" key="7">
    <source>
        <dbReference type="EMBL" id="NBJ92804.1"/>
    </source>
</evidence>
<evidence type="ECO:0000256" key="3">
    <source>
        <dbReference type="ARBA" id="ARBA00022729"/>
    </source>
</evidence>
<keyword evidence="2" id="KW-0813">Transport</keyword>
<organism evidence="7 8">
    <name type="scientific">Parablautia muri</name>
    <dbReference type="NCBI Taxonomy" id="2320879"/>
    <lineage>
        <taxon>Bacteria</taxon>
        <taxon>Bacillati</taxon>
        <taxon>Bacillota</taxon>
        <taxon>Clostridia</taxon>
        <taxon>Lachnospirales</taxon>
        <taxon>Lachnospiraceae</taxon>
        <taxon>Parablautia</taxon>
    </lineage>
</organism>
<comment type="caution">
    <text evidence="7">The sequence shown here is derived from an EMBL/GenBank/DDBJ whole genome shotgun (WGS) entry which is preliminary data.</text>
</comment>
<dbReference type="PANTHER" id="PTHR30290">
    <property type="entry name" value="PERIPLASMIC BINDING COMPONENT OF ABC TRANSPORTER"/>
    <property type="match status" value="1"/>
</dbReference>
<feature type="region of interest" description="Disordered" evidence="4">
    <location>
        <begin position="24"/>
        <end position="61"/>
    </location>
</feature>
<evidence type="ECO:0000313" key="8">
    <source>
        <dbReference type="Proteomes" id="UP001154420"/>
    </source>
</evidence>
<dbReference type="OrthoDB" id="239741at2"/>
<comment type="similarity">
    <text evidence="1">Belongs to the bacterial solute-binding protein 5 family.</text>
</comment>
<dbReference type="Gene3D" id="3.90.76.10">
    <property type="entry name" value="Dipeptide-binding Protein, Domain 1"/>
    <property type="match status" value="1"/>
</dbReference>
<keyword evidence="3 5" id="KW-0732">Signal</keyword>
<dbReference type="Gene3D" id="3.40.190.10">
    <property type="entry name" value="Periplasmic binding protein-like II"/>
    <property type="match status" value="1"/>
</dbReference>
<proteinExistence type="inferred from homology"/>
<dbReference type="InterPro" id="IPR039424">
    <property type="entry name" value="SBP_5"/>
</dbReference>
<dbReference type="GO" id="GO:0043190">
    <property type="term" value="C:ATP-binding cassette (ABC) transporter complex"/>
    <property type="evidence" value="ECO:0007669"/>
    <property type="project" value="InterPro"/>
</dbReference>
<evidence type="ECO:0000256" key="5">
    <source>
        <dbReference type="SAM" id="SignalP"/>
    </source>
</evidence>
<gene>
    <name evidence="7" type="ORF">D5281_09380</name>
</gene>
<protein>
    <submittedName>
        <fullName evidence="7">ABC transporter substrate-binding protein</fullName>
    </submittedName>
</protein>
<feature type="compositionally biased region" description="Low complexity" evidence="4">
    <location>
        <begin position="24"/>
        <end position="41"/>
    </location>
</feature>
<name>A0A9X5BFL5_9FIRM</name>
<feature type="chain" id="PRO_5040805320" evidence="5">
    <location>
        <begin position="16"/>
        <end position="546"/>
    </location>
</feature>
<sequence length="546" mass="59949">MKKFLALFLTVTMLAACLTGCGGSNNDSGSSGTASSENGGSKTDDSGSDASGAGSSESSSANADRTLNIGISSEISNIVPMSNNVAVANRDGLIVFALYDPLIWYDTVTNTLSPWIATEWSHNDDGSEWYFTLRDDVYFHNGDKMTAEDVAWSLNLIPENPVVTDANIPGFGHAEVVDDTHITVYMDTPFAAAENFFASYHMVILDKSYQEEVGWDGYLDHPIGTGPYKFADRATGSYVDMEANELYWQGEPDIKKVSLRILPDANSQLLSLETGEVDVLQNVSIENCKRIEDIDGFTVDYETAYAVLYMRWGSNSKLDTDQNLRKAIAAAVDPDAINNVYNRGYTKAVGCMIAPGIHCRPEDGTYTPAQPYDVEAAKEFLANSTYESTDVLSILVVAGSKEEGVCKIIQGNLQDIGINAEMKAIDGSTYSTLTGEGDFDISLYTTLPSLYDCNLIYQYYTPGTVSFENSKFEGKEEMGRLALASLTEMDEEARTDIFRQMINIMNEEALMLPLYQDCNTFCFNGDVTNIDAIPGTNVRIAEWKWN</sequence>
<dbReference type="Pfam" id="PF00496">
    <property type="entry name" value="SBP_bac_5"/>
    <property type="match status" value="1"/>
</dbReference>
<dbReference type="SUPFAM" id="SSF53850">
    <property type="entry name" value="Periplasmic binding protein-like II"/>
    <property type="match status" value="1"/>
</dbReference>
<evidence type="ECO:0000259" key="6">
    <source>
        <dbReference type="Pfam" id="PF00496"/>
    </source>
</evidence>
<keyword evidence="8" id="KW-1185">Reference proteome</keyword>
<feature type="domain" description="Solute-binding protein family 5" evidence="6">
    <location>
        <begin position="112"/>
        <end position="453"/>
    </location>
</feature>
<dbReference type="PANTHER" id="PTHR30290:SF9">
    <property type="entry name" value="OLIGOPEPTIDE-BINDING PROTEIN APPA"/>
    <property type="match status" value="1"/>
</dbReference>
<dbReference type="CDD" id="cd00995">
    <property type="entry name" value="PBP2_NikA_DppA_OppA_like"/>
    <property type="match status" value="1"/>
</dbReference>
<dbReference type="PROSITE" id="PS51257">
    <property type="entry name" value="PROKAR_LIPOPROTEIN"/>
    <property type="match status" value="1"/>
</dbReference>
<accession>A0A9X5BFL5</accession>
<evidence type="ECO:0000256" key="2">
    <source>
        <dbReference type="ARBA" id="ARBA00022448"/>
    </source>
</evidence>
<dbReference type="GO" id="GO:0042597">
    <property type="term" value="C:periplasmic space"/>
    <property type="evidence" value="ECO:0007669"/>
    <property type="project" value="UniProtKB-ARBA"/>
</dbReference>
<dbReference type="RefSeq" id="WP_160559884.1">
    <property type="nucleotide sequence ID" value="NZ_QZDT01000012.1"/>
</dbReference>